<dbReference type="PROSITE" id="PS51462">
    <property type="entry name" value="NUDIX"/>
    <property type="match status" value="1"/>
</dbReference>
<keyword evidence="10" id="KW-1185">Reference proteome</keyword>
<dbReference type="Proteomes" id="UP000266506">
    <property type="component" value="Unassembled WGS sequence"/>
</dbReference>
<evidence type="ECO:0000256" key="7">
    <source>
        <dbReference type="ARBA" id="ARBA00023679"/>
    </source>
</evidence>
<dbReference type="SUPFAM" id="SSF55811">
    <property type="entry name" value="Nudix"/>
    <property type="match status" value="1"/>
</dbReference>
<evidence type="ECO:0000256" key="3">
    <source>
        <dbReference type="ARBA" id="ARBA00009595"/>
    </source>
</evidence>
<gene>
    <name evidence="9" type="ORF">EI71_01108</name>
</gene>
<dbReference type="Pfam" id="PF00293">
    <property type="entry name" value="NUDIX"/>
    <property type="match status" value="1"/>
</dbReference>
<dbReference type="RefSeq" id="WP_119016252.1">
    <property type="nucleotide sequence ID" value="NZ_QXEV01000010.1"/>
</dbReference>
<evidence type="ECO:0000256" key="2">
    <source>
        <dbReference type="ARBA" id="ARBA00001947"/>
    </source>
</evidence>
<dbReference type="InterPro" id="IPR000086">
    <property type="entry name" value="NUDIX_hydrolase_dom"/>
</dbReference>
<comment type="catalytic activity">
    <reaction evidence="7">
        <text>a 5'-end NAD(+)-phospho-ribonucleoside in mRNA + H2O = a 5'-end phospho-adenosine-phospho-ribonucleoside in mRNA + beta-nicotinamide D-ribonucleotide + 2 H(+)</text>
        <dbReference type="Rhea" id="RHEA:60876"/>
        <dbReference type="Rhea" id="RHEA-COMP:15698"/>
        <dbReference type="Rhea" id="RHEA-COMP:15719"/>
        <dbReference type="ChEBI" id="CHEBI:14649"/>
        <dbReference type="ChEBI" id="CHEBI:15377"/>
        <dbReference type="ChEBI" id="CHEBI:15378"/>
        <dbReference type="ChEBI" id="CHEBI:144029"/>
        <dbReference type="ChEBI" id="CHEBI:144051"/>
    </reaction>
    <physiologicalReaction direction="left-to-right" evidence="7">
        <dbReference type="Rhea" id="RHEA:60877"/>
    </physiologicalReaction>
</comment>
<dbReference type="Gene3D" id="3.90.79.10">
    <property type="entry name" value="Nucleoside Triphosphate Pyrophosphohydrolase"/>
    <property type="match status" value="1"/>
</dbReference>
<dbReference type="PANTHER" id="PTHR42904:SF6">
    <property type="entry name" value="NAD-CAPPED RNA HYDROLASE NUDT12"/>
    <property type="match status" value="1"/>
</dbReference>
<evidence type="ECO:0000313" key="10">
    <source>
        <dbReference type="Proteomes" id="UP000266506"/>
    </source>
</evidence>
<protein>
    <submittedName>
        <fullName evidence="9">NAD+ diphosphatase</fullName>
    </submittedName>
</protein>
<evidence type="ECO:0000256" key="4">
    <source>
        <dbReference type="ARBA" id="ARBA00022723"/>
    </source>
</evidence>
<sequence length="166" mass="19403">MIVQKCCPECGSLLIEKELDNEGMVPYCNSCKEYRFPMYNVAVSMITIDTKNNNVLLIQQYGKKDNILVAGYVNITESLENAVYRELKEEMNLIPSRIEFNATKYFPKTNTLMCNFIAYMEDISKLKTNNEIDSFNWFSFIDGLSNIKPDSTAKYFYELFYEKYVK</sequence>
<dbReference type="OrthoDB" id="9800077at2"/>
<evidence type="ECO:0000256" key="5">
    <source>
        <dbReference type="ARBA" id="ARBA00022801"/>
    </source>
</evidence>
<dbReference type="GO" id="GO:0046872">
    <property type="term" value="F:metal ion binding"/>
    <property type="evidence" value="ECO:0007669"/>
    <property type="project" value="UniProtKB-KW"/>
</dbReference>
<reference evidence="9 10" key="1">
    <citation type="submission" date="2018-08" db="EMBL/GenBank/DDBJ databases">
        <title>Genomic Encyclopedia of Archaeal and Bacterial Type Strains, Phase II (KMG-II): from individual species to whole genera.</title>
        <authorList>
            <person name="Goeker M."/>
        </authorList>
    </citation>
    <scope>NUCLEOTIDE SEQUENCE [LARGE SCALE GENOMIC DNA]</scope>
    <source>
        <strain evidence="9 10">ATCC 27112</strain>
    </source>
</reference>
<evidence type="ECO:0000313" key="9">
    <source>
        <dbReference type="EMBL" id="RIA75811.1"/>
    </source>
</evidence>
<proteinExistence type="inferred from homology"/>
<comment type="similarity">
    <text evidence="3">Belongs to the Nudix hydrolase family. NudC subfamily.</text>
</comment>
<dbReference type="GO" id="GO:0035529">
    <property type="term" value="F:NADH pyrophosphatase activity"/>
    <property type="evidence" value="ECO:0007669"/>
    <property type="project" value="TreeGrafter"/>
</dbReference>
<keyword evidence="5" id="KW-0378">Hydrolase</keyword>
<dbReference type="InterPro" id="IPR015797">
    <property type="entry name" value="NUDIX_hydrolase-like_dom_sf"/>
</dbReference>
<dbReference type="AlphaFoldDB" id="A0A397RZN3"/>
<comment type="cofactor">
    <cofactor evidence="1">
        <name>Mg(2+)</name>
        <dbReference type="ChEBI" id="CHEBI:18420"/>
    </cofactor>
</comment>
<dbReference type="PANTHER" id="PTHR42904">
    <property type="entry name" value="NUDIX HYDROLASE, NUDC SUBFAMILY"/>
    <property type="match status" value="1"/>
</dbReference>
<keyword evidence="6" id="KW-0460">Magnesium</keyword>
<dbReference type="InterPro" id="IPR050241">
    <property type="entry name" value="NAD-cap_RNA_hydrolase_NudC"/>
</dbReference>
<accession>A0A397RZN3</accession>
<dbReference type="PROSITE" id="PS00893">
    <property type="entry name" value="NUDIX_BOX"/>
    <property type="match status" value="1"/>
</dbReference>
<comment type="cofactor">
    <cofactor evidence="2">
        <name>Zn(2+)</name>
        <dbReference type="ChEBI" id="CHEBI:29105"/>
    </cofactor>
</comment>
<feature type="domain" description="Nudix hydrolase" evidence="8">
    <location>
        <begin position="38"/>
        <end position="162"/>
    </location>
</feature>
<dbReference type="GO" id="GO:0005829">
    <property type="term" value="C:cytosol"/>
    <property type="evidence" value="ECO:0007669"/>
    <property type="project" value="TreeGrafter"/>
</dbReference>
<dbReference type="InterPro" id="IPR020084">
    <property type="entry name" value="NUDIX_hydrolase_CS"/>
</dbReference>
<dbReference type="GO" id="GO:0006742">
    <property type="term" value="P:NADP+ catabolic process"/>
    <property type="evidence" value="ECO:0007669"/>
    <property type="project" value="TreeGrafter"/>
</dbReference>
<comment type="caution">
    <text evidence="9">The sequence shown here is derived from an EMBL/GenBank/DDBJ whole genome shotgun (WGS) entry which is preliminary data.</text>
</comment>
<evidence type="ECO:0000259" key="8">
    <source>
        <dbReference type="PROSITE" id="PS51462"/>
    </source>
</evidence>
<name>A0A397RZN3_9MOLU</name>
<dbReference type="GO" id="GO:0019677">
    <property type="term" value="P:NAD+ catabolic process"/>
    <property type="evidence" value="ECO:0007669"/>
    <property type="project" value="TreeGrafter"/>
</dbReference>
<evidence type="ECO:0000256" key="1">
    <source>
        <dbReference type="ARBA" id="ARBA00001946"/>
    </source>
</evidence>
<dbReference type="InParanoid" id="A0A397RZN3"/>
<dbReference type="EMBL" id="QXEV01000010">
    <property type="protein sequence ID" value="RIA75811.1"/>
    <property type="molecule type" value="Genomic_DNA"/>
</dbReference>
<keyword evidence="4" id="KW-0479">Metal-binding</keyword>
<organism evidence="9 10">
    <name type="scientific">Anaeroplasma bactoclasticum</name>
    <dbReference type="NCBI Taxonomy" id="2088"/>
    <lineage>
        <taxon>Bacteria</taxon>
        <taxon>Bacillati</taxon>
        <taxon>Mycoplasmatota</taxon>
        <taxon>Mollicutes</taxon>
        <taxon>Anaeroplasmatales</taxon>
        <taxon>Anaeroplasmataceae</taxon>
        <taxon>Anaeroplasma</taxon>
    </lineage>
</organism>
<evidence type="ECO:0000256" key="6">
    <source>
        <dbReference type="ARBA" id="ARBA00022842"/>
    </source>
</evidence>